<dbReference type="PANTHER" id="PTHR33209">
    <property type="entry name" value="PROTEASE 4"/>
    <property type="match status" value="1"/>
</dbReference>
<evidence type="ECO:0000313" key="6">
    <source>
        <dbReference type="EMBL" id="TGD11525.1"/>
    </source>
</evidence>
<dbReference type="InterPro" id="IPR002142">
    <property type="entry name" value="Peptidase_S49"/>
</dbReference>
<dbReference type="GO" id="GO:0008236">
    <property type="term" value="F:serine-type peptidase activity"/>
    <property type="evidence" value="ECO:0007669"/>
    <property type="project" value="UniProtKB-KW"/>
</dbReference>
<gene>
    <name evidence="6" type="ORF">C9F10_29210</name>
</gene>
<evidence type="ECO:0000259" key="5">
    <source>
        <dbReference type="Pfam" id="PF01343"/>
    </source>
</evidence>
<dbReference type="Gene3D" id="3.40.1750.10">
    <property type="entry name" value="peptide peptidase (sppa) like domain"/>
    <property type="match status" value="1"/>
</dbReference>
<dbReference type="EMBL" id="PYKK01001963">
    <property type="protein sequence ID" value="TGD11525.1"/>
    <property type="molecule type" value="Genomic_DNA"/>
</dbReference>
<keyword evidence="2" id="KW-0645">Protease</keyword>
<name>A0A659RVQ1_SALET</name>
<dbReference type="AlphaFoldDB" id="A0A659RVQ1"/>
<comment type="caution">
    <text evidence="6">The sequence shown here is derived from an EMBL/GenBank/DDBJ whole genome shotgun (WGS) entry which is preliminary data.</text>
</comment>
<feature type="domain" description="Peptidase S49" evidence="5">
    <location>
        <begin position="1"/>
        <end position="81"/>
    </location>
</feature>
<dbReference type="GO" id="GO:0006508">
    <property type="term" value="P:proteolysis"/>
    <property type="evidence" value="ECO:0007669"/>
    <property type="project" value="UniProtKB-KW"/>
</dbReference>
<keyword evidence="4" id="KW-0720">Serine protease</keyword>
<evidence type="ECO:0000313" key="7">
    <source>
        <dbReference type="Proteomes" id="UP000297989"/>
    </source>
</evidence>
<comment type="similarity">
    <text evidence="1">Belongs to the peptidase S49 family.</text>
</comment>
<dbReference type="Proteomes" id="UP000297989">
    <property type="component" value="Unassembled WGS sequence"/>
</dbReference>
<accession>A0A659RVQ1</accession>
<feature type="non-terminal residue" evidence="6">
    <location>
        <position position="81"/>
    </location>
</feature>
<proteinExistence type="inferred from homology"/>
<evidence type="ECO:0000256" key="3">
    <source>
        <dbReference type="ARBA" id="ARBA00022801"/>
    </source>
</evidence>
<organism evidence="6 7">
    <name type="scientific">Salmonella enterica subsp. enterica serovar Poona</name>
    <dbReference type="NCBI Taxonomy" id="436295"/>
    <lineage>
        <taxon>Bacteria</taxon>
        <taxon>Pseudomonadati</taxon>
        <taxon>Pseudomonadota</taxon>
        <taxon>Gammaproteobacteria</taxon>
        <taxon>Enterobacterales</taxon>
        <taxon>Enterobacteriaceae</taxon>
        <taxon>Salmonella</taxon>
    </lineage>
</organism>
<dbReference type="Pfam" id="PF01343">
    <property type="entry name" value="Peptidase_S49"/>
    <property type="match status" value="1"/>
</dbReference>
<dbReference type="PANTHER" id="PTHR33209:SF1">
    <property type="entry name" value="PEPTIDASE S49 DOMAIN-CONTAINING PROTEIN"/>
    <property type="match status" value="1"/>
</dbReference>
<evidence type="ECO:0000256" key="2">
    <source>
        <dbReference type="ARBA" id="ARBA00022670"/>
    </source>
</evidence>
<keyword evidence="3" id="KW-0378">Hydrolase</keyword>
<evidence type="ECO:0000256" key="1">
    <source>
        <dbReference type="ARBA" id="ARBA00008683"/>
    </source>
</evidence>
<evidence type="ECO:0000256" key="4">
    <source>
        <dbReference type="ARBA" id="ARBA00022825"/>
    </source>
</evidence>
<sequence length="81" mass="9312">GQYYLASFANKNWRSPQGQVDLHGFATNGLYYKTLLDKLKVSTHVFRVGTYKSAVEPFIRDDMSPAAREADSRWIGELWQN</sequence>
<feature type="non-terminal residue" evidence="6">
    <location>
        <position position="1"/>
    </location>
</feature>
<protein>
    <submittedName>
        <fullName evidence="6">Signal peptide peptidase SppA</fullName>
    </submittedName>
</protein>
<reference evidence="6 7" key="1">
    <citation type="submission" date="2018-03" db="EMBL/GenBank/DDBJ databases">
        <title>Non-Typhoidal Salmonella genome sequencing and assembly.</title>
        <authorList>
            <person name="Matchawe C."/>
        </authorList>
    </citation>
    <scope>NUCLEOTIDE SEQUENCE [LARGE SCALE GENOMIC DNA]</scope>
    <source>
        <strain evidence="6 7">8EV</strain>
    </source>
</reference>